<keyword evidence="2" id="KW-0489">Methyltransferase</keyword>
<evidence type="ECO:0000259" key="1">
    <source>
        <dbReference type="Pfam" id="PF05050"/>
    </source>
</evidence>
<evidence type="ECO:0000313" key="2">
    <source>
        <dbReference type="EMBL" id="KAB0661060.1"/>
    </source>
</evidence>
<dbReference type="NCBIfam" id="TIGR01444">
    <property type="entry name" value="fkbM_fam"/>
    <property type="match status" value="1"/>
</dbReference>
<dbReference type="InterPro" id="IPR029063">
    <property type="entry name" value="SAM-dependent_MTases_sf"/>
</dbReference>
<protein>
    <submittedName>
        <fullName evidence="2">FkbM family methyltransferase</fullName>
    </submittedName>
</protein>
<comment type="caution">
    <text evidence="2">The sequence shown here is derived from an EMBL/GenBank/DDBJ whole genome shotgun (WGS) entry which is preliminary data.</text>
</comment>
<proteinExistence type="predicted"/>
<dbReference type="GO" id="GO:0008168">
    <property type="term" value="F:methyltransferase activity"/>
    <property type="evidence" value="ECO:0007669"/>
    <property type="project" value="UniProtKB-KW"/>
</dbReference>
<accession>A0A6L3NBT2</accession>
<feature type="domain" description="Methyltransferase FkbM" evidence="1">
    <location>
        <begin position="78"/>
        <end position="221"/>
    </location>
</feature>
<dbReference type="GO" id="GO:0032259">
    <property type="term" value="P:methylation"/>
    <property type="evidence" value="ECO:0007669"/>
    <property type="project" value="UniProtKB-KW"/>
</dbReference>
<dbReference type="EMBL" id="VZOL01000378">
    <property type="protein sequence ID" value="KAB0661060.1"/>
    <property type="molecule type" value="Genomic_DNA"/>
</dbReference>
<dbReference type="Gene3D" id="3.40.50.150">
    <property type="entry name" value="Vaccinia Virus protein VP39"/>
    <property type="match status" value="1"/>
</dbReference>
<reference evidence="2 3" key="1">
    <citation type="submission" date="2019-09" db="EMBL/GenBank/DDBJ databases">
        <title>Draft genome sequences of 48 bacterial type strains from the CCUG.</title>
        <authorList>
            <person name="Tunovic T."/>
            <person name="Pineiro-Iglesias B."/>
            <person name="Unosson C."/>
            <person name="Inganas E."/>
            <person name="Ohlen M."/>
            <person name="Cardew S."/>
            <person name="Jensie-Markopoulos S."/>
            <person name="Salva-Serra F."/>
            <person name="Jaen-Luchoro D."/>
            <person name="Karlsson R."/>
            <person name="Svensson-Stadler L."/>
            <person name="Chun J."/>
            <person name="Moore E."/>
        </authorList>
    </citation>
    <scope>NUCLEOTIDE SEQUENCE [LARGE SCALE GENOMIC DNA]</scope>
    <source>
        <strain evidence="2 3">CCUG 65687</strain>
    </source>
</reference>
<dbReference type="InterPro" id="IPR006342">
    <property type="entry name" value="FkbM_mtfrase"/>
</dbReference>
<dbReference type="Proteomes" id="UP000473571">
    <property type="component" value="Unassembled WGS sequence"/>
</dbReference>
<dbReference type="Pfam" id="PF05050">
    <property type="entry name" value="Methyltransf_21"/>
    <property type="match status" value="1"/>
</dbReference>
<organism evidence="2 3">
    <name type="scientific">Burkholderia territorii</name>
    <dbReference type="NCBI Taxonomy" id="1503055"/>
    <lineage>
        <taxon>Bacteria</taxon>
        <taxon>Pseudomonadati</taxon>
        <taxon>Pseudomonadota</taxon>
        <taxon>Betaproteobacteria</taxon>
        <taxon>Burkholderiales</taxon>
        <taxon>Burkholderiaceae</taxon>
        <taxon>Burkholderia</taxon>
        <taxon>Burkholderia cepacia complex</taxon>
    </lineage>
</organism>
<dbReference type="SUPFAM" id="SSF53335">
    <property type="entry name" value="S-adenosyl-L-methionine-dependent methyltransferases"/>
    <property type="match status" value="1"/>
</dbReference>
<name>A0A6L3NBT2_9BURK</name>
<gene>
    <name evidence="2" type="ORF">F7R13_22395</name>
</gene>
<sequence>MHARRPLRPLRLLRPTTLTSRAMLPRVNLVKTDHADYLLFATRDAISANLYYNGSWDASLLTISQMFYANEEAPLVLDIGANLGAYAVPVAKSIAAQGGMVYAFEPQRIVYYQLCGNVFLNRLENVHAFNVAIGNQDGIIPLPAIDYSRSINIGGFSLDEQFNMRRNSVETVASQQPSDVPIARLDTLNFPKSPALIKIDVEGLELDVLKGGTAFLERHGFPPLLLEAWNLEWFSEKRAALLDYLKTLGYTWFAMGDELVAQHPSFARQVSFETGTDGVIRMNRTR</sequence>
<dbReference type="AlphaFoldDB" id="A0A6L3NBT2"/>
<dbReference type="InterPro" id="IPR052514">
    <property type="entry name" value="SAM-dependent_MTase"/>
</dbReference>
<keyword evidence="2" id="KW-0808">Transferase</keyword>
<evidence type="ECO:0000313" key="3">
    <source>
        <dbReference type="Proteomes" id="UP000473571"/>
    </source>
</evidence>
<dbReference type="PANTHER" id="PTHR34203:SF15">
    <property type="entry name" value="SLL1173 PROTEIN"/>
    <property type="match status" value="1"/>
</dbReference>
<dbReference type="PANTHER" id="PTHR34203">
    <property type="entry name" value="METHYLTRANSFERASE, FKBM FAMILY PROTEIN"/>
    <property type="match status" value="1"/>
</dbReference>